<dbReference type="KEGG" id="sla:SERLADRAFT_466695"/>
<name>F8NUP1_SERL9</name>
<gene>
    <name evidence="2" type="ORF">SERLADRAFT_466695</name>
</gene>
<feature type="region of interest" description="Disordered" evidence="1">
    <location>
        <begin position="46"/>
        <end position="79"/>
    </location>
</feature>
<dbReference type="AlphaFoldDB" id="F8NUP1"/>
<dbReference type="EMBL" id="GL945433">
    <property type="protein sequence ID" value="EGO25899.1"/>
    <property type="molecule type" value="Genomic_DNA"/>
</dbReference>
<feature type="compositionally biased region" description="Basic and acidic residues" evidence="1">
    <location>
        <begin position="47"/>
        <end position="62"/>
    </location>
</feature>
<proteinExistence type="predicted"/>
<organism>
    <name type="scientific">Serpula lacrymans var. lacrymans (strain S7.9)</name>
    <name type="common">Dry rot fungus</name>
    <dbReference type="NCBI Taxonomy" id="578457"/>
    <lineage>
        <taxon>Eukaryota</taxon>
        <taxon>Fungi</taxon>
        <taxon>Dikarya</taxon>
        <taxon>Basidiomycota</taxon>
        <taxon>Agaricomycotina</taxon>
        <taxon>Agaricomycetes</taxon>
        <taxon>Agaricomycetidae</taxon>
        <taxon>Boletales</taxon>
        <taxon>Coniophorineae</taxon>
        <taxon>Serpulaceae</taxon>
        <taxon>Serpula</taxon>
    </lineage>
</organism>
<dbReference type="OrthoDB" id="3262732at2759"/>
<evidence type="ECO:0000256" key="1">
    <source>
        <dbReference type="SAM" id="MobiDB-lite"/>
    </source>
</evidence>
<dbReference type="Proteomes" id="UP000008064">
    <property type="component" value="Unassembled WGS sequence"/>
</dbReference>
<accession>F8NUP1</accession>
<dbReference type="GeneID" id="18819108"/>
<dbReference type="HOGENOM" id="CLU_2607484_0_0_1"/>
<evidence type="ECO:0000313" key="2">
    <source>
        <dbReference type="EMBL" id="EGO25899.1"/>
    </source>
</evidence>
<protein>
    <submittedName>
        <fullName evidence="2">Uncharacterized protein</fullName>
    </submittedName>
</protein>
<sequence>MTSISQSSPVLPTTMAYASDAEKLRYSQELAAYTLRQLEQWQIHQALEQKKSESGREKSPRKGERRRSHSPKSAASDSH</sequence>
<dbReference type="RefSeq" id="XP_007318021.1">
    <property type="nucleotide sequence ID" value="XM_007317959.1"/>
</dbReference>
<reference evidence="2" key="1">
    <citation type="submission" date="2011-04" db="EMBL/GenBank/DDBJ databases">
        <title>Evolution of plant cell wall degrading machinery underlies the functional diversity of forest fungi.</title>
        <authorList>
            <consortium name="US DOE Joint Genome Institute (JGI-PGF)"/>
            <person name="Eastwood D.C."/>
            <person name="Floudas D."/>
            <person name="Binder M."/>
            <person name="Majcherczyk A."/>
            <person name="Schneider P."/>
            <person name="Aerts A."/>
            <person name="Asiegbu F.O."/>
            <person name="Baker S.E."/>
            <person name="Barry K."/>
            <person name="Bendiksby M."/>
            <person name="Blumentritt M."/>
            <person name="Coutinho P.M."/>
            <person name="Cullen D."/>
            <person name="Cullen D."/>
            <person name="Gathman A."/>
            <person name="Goodell B."/>
            <person name="Henrissat B."/>
            <person name="Ihrmark K."/>
            <person name="Kauserud H."/>
            <person name="Kohler A."/>
            <person name="LaButti K."/>
            <person name="Lapidus A."/>
            <person name="Lavin J.L."/>
            <person name="Lee Y.-H."/>
            <person name="Lindquist E."/>
            <person name="Lilly W."/>
            <person name="Lucas S."/>
            <person name="Morin E."/>
            <person name="Murat C."/>
            <person name="Oguiza J.A."/>
            <person name="Park J."/>
            <person name="Pisabarro A.G."/>
            <person name="Riley R."/>
            <person name="Rosling A."/>
            <person name="Salamov A."/>
            <person name="Schmidt O."/>
            <person name="Schmutz J."/>
            <person name="Skrede I."/>
            <person name="Stenlid J."/>
            <person name="Wiebenga A."/>
            <person name="Xie X."/>
            <person name="Kues U."/>
            <person name="Hibbett D.S."/>
            <person name="Hoffmeister D."/>
            <person name="Hogberg N."/>
            <person name="Martin F."/>
            <person name="Grigoriev I.V."/>
            <person name="Watkinson S.C."/>
        </authorList>
    </citation>
    <scope>NUCLEOTIDE SEQUENCE</scope>
    <source>
        <strain evidence="2">S7.9</strain>
    </source>
</reference>